<feature type="transmembrane region" description="Helical" evidence="1">
    <location>
        <begin position="294"/>
        <end position="311"/>
    </location>
</feature>
<dbReference type="PANTHER" id="PTHR11328:SF24">
    <property type="entry name" value="MAJOR FACILITATOR SUPERFAMILY (MFS) PROFILE DOMAIN-CONTAINING PROTEIN"/>
    <property type="match status" value="1"/>
</dbReference>
<feature type="transmembrane region" description="Helical" evidence="1">
    <location>
        <begin position="228"/>
        <end position="252"/>
    </location>
</feature>
<dbReference type="RefSeq" id="WP_249328976.1">
    <property type="nucleotide sequence ID" value="NZ_CP060635.1"/>
</dbReference>
<evidence type="ECO:0000256" key="1">
    <source>
        <dbReference type="SAM" id="Phobius"/>
    </source>
</evidence>
<dbReference type="KEGG" id="whj:H9Q79_00575"/>
<dbReference type="InterPro" id="IPR036259">
    <property type="entry name" value="MFS_trans_sf"/>
</dbReference>
<feature type="transmembrane region" description="Helical" evidence="1">
    <location>
        <begin position="364"/>
        <end position="388"/>
    </location>
</feature>
<feature type="transmembrane region" description="Helical" evidence="1">
    <location>
        <begin position="171"/>
        <end position="190"/>
    </location>
</feature>
<feature type="transmembrane region" description="Helical" evidence="1">
    <location>
        <begin position="149"/>
        <end position="165"/>
    </location>
</feature>
<dbReference type="PANTHER" id="PTHR11328">
    <property type="entry name" value="MAJOR FACILITATOR SUPERFAMILY DOMAIN-CONTAINING PROTEIN"/>
    <property type="match status" value="1"/>
</dbReference>
<keyword evidence="1" id="KW-1133">Transmembrane helix</keyword>
<keyword evidence="1" id="KW-0472">Membrane</keyword>
<feature type="transmembrane region" description="Helical" evidence="1">
    <location>
        <begin position="400"/>
        <end position="422"/>
    </location>
</feature>
<dbReference type="SUPFAM" id="SSF103473">
    <property type="entry name" value="MFS general substrate transporter"/>
    <property type="match status" value="1"/>
</dbReference>
<feature type="transmembrane region" description="Helical" evidence="1">
    <location>
        <begin position="9"/>
        <end position="26"/>
    </location>
</feature>
<keyword evidence="1" id="KW-0812">Transmembrane</keyword>
<dbReference type="GO" id="GO:0008643">
    <property type="term" value="P:carbohydrate transport"/>
    <property type="evidence" value="ECO:0007669"/>
    <property type="project" value="InterPro"/>
</dbReference>
<dbReference type="InterPro" id="IPR039672">
    <property type="entry name" value="MFS_2"/>
</dbReference>
<feature type="transmembrane region" description="Helical" evidence="1">
    <location>
        <begin position="264"/>
        <end position="282"/>
    </location>
</feature>
<dbReference type="Proteomes" id="UP000515860">
    <property type="component" value="Chromosome"/>
</dbReference>
<dbReference type="Gene3D" id="1.20.1250.20">
    <property type="entry name" value="MFS general substrate transporter like domains"/>
    <property type="match status" value="2"/>
</dbReference>
<feature type="transmembrane region" description="Helical" evidence="1">
    <location>
        <begin position="46"/>
        <end position="67"/>
    </location>
</feature>
<dbReference type="GO" id="GO:0015293">
    <property type="term" value="F:symporter activity"/>
    <property type="evidence" value="ECO:0007669"/>
    <property type="project" value="InterPro"/>
</dbReference>
<evidence type="ECO:0000313" key="2">
    <source>
        <dbReference type="EMBL" id="QNM08848.1"/>
    </source>
</evidence>
<sequence length="446" mass="48364">MKQRSKKFIYLYGLADGTLAMIPTIYNSYWSLFLTSAAGLSATGNATVLSIIGIADVLSILLVSFLVQKCNLKFGKFRFWVLLGGIGAAVTRVLAFTPLMLGSVAYFAIMAVISSSLYNLAYCAYMGMVPLIADSQEDRMTTVTAQQQCVAITSIVVSLISVAVIQNVGYWALSAIAAVAIVASVIPMYFATKDVDVYKPAEKMTQAEKEAQPSVWDMIRLLANVPMLMYLLGSICKIVGSIGLAMLVSYYYTYAYGDMSMLTVYLTLSTVLQLVGASLAPFVNKLVKGNRNTFAAGMVIYAAFLALAWAFGSHSAIFFTVCLSVGYMGWAITHTADAAYYSYIGDYVEYKHKKNIQPFLMSMLSMVIKIGIVVSNLVVGWGLVAVGFDAANVTETAKTGIMNLTVLMPMVIMIIGAVITLLSPLSDKRVRTIKAELEKRHAGEQA</sequence>
<protein>
    <submittedName>
        <fullName evidence="2">MFS transporter</fullName>
    </submittedName>
</protein>
<name>A0A7G9GDG6_9FIRM</name>
<accession>A0A7G9GDG6</accession>
<dbReference type="Pfam" id="PF13347">
    <property type="entry name" value="MFS_2"/>
    <property type="match status" value="1"/>
</dbReference>
<feature type="transmembrane region" description="Helical" evidence="1">
    <location>
        <begin position="105"/>
        <end position="128"/>
    </location>
</feature>
<dbReference type="GO" id="GO:0005886">
    <property type="term" value="C:plasma membrane"/>
    <property type="evidence" value="ECO:0007669"/>
    <property type="project" value="TreeGrafter"/>
</dbReference>
<feature type="transmembrane region" description="Helical" evidence="1">
    <location>
        <begin position="317"/>
        <end position="343"/>
    </location>
</feature>
<feature type="transmembrane region" description="Helical" evidence="1">
    <location>
        <begin position="79"/>
        <end position="99"/>
    </location>
</feature>
<dbReference type="AlphaFoldDB" id="A0A7G9GDG6"/>
<keyword evidence="3" id="KW-1185">Reference proteome</keyword>
<dbReference type="EMBL" id="CP060635">
    <property type="protein sequence ID" value="QNM08848.1"/>
    <property type="molecule type" value="Genomic_DNA"/>
</dbReference>
<gene>
    <name evidence="2" type="ORF">H9Q79_00575</name>
</gene>
<proteinExistence type="predicted"/>
<organism evidence="2 3">
    <name type="scientific">Wansuia hejianensis</name>
    <dbReference type="NCBI Taxonomy" id="2763667"/>
    <lineage>
        <taxon>Bacteria</taxon>
        <taxon>Bacillati</taxon>
        <taxon>Bacillota</taxon>
        <taxon>Clostridia</taxon>
        <taxon>Lachnospirales</taxon>
        <taxon>Lachnospiraceae</taxon>
        <taxon>Wansuia</taxon>
    </lineage>
</organism>
<evidence type="ECO:0000313" key="3">
    <source>
        <dbReference type="Proteomes" id="UP000515860"/>
    </source>
</evidence>
<reference evidence="2 3" key="1">
    <citation type="submission" date="2020-08" db="EMBL/GenBank/DDBJ databases">
        <authorList>
            <person name="Liu C."/>
            <person name="Sun Q."/>
        </authorList>
    </citation>
    <scope>NUCLEOTIDE SEQUENCE [LARGE SCALE GENOMIC DNA]</scope>
    <source>
        <strain evidence="2 3">NSJ-29</strain>
    </source>
</reference>